<evidence type="ECO:0000256" key="9">
    <source>
        <dbReference type="ARBA" id="ARBA00023303"/>
    </source>
</evidence>
<dbReference type="OrthoDB" id="9767361at2"/>
<keyword evidence="4 11" id="KW-1133">Transmembrane helix</keyword>
<dbReference type="Gene3D" id="1.10.3080.10">
    <property type="entry name" value="Clc chloride channel"/>
    <property type="match status" value="1"/>
</dbReference>
<evidence type="ECO:0000256" key="4">
    <source>
        <dbReference type="ARBA" id="ARBA00022989"/>
    </source>
</evidence>
<evidence type="ECO:0000256" key="8">
    <source>
        <dbReference type="ARBA" id="ARBA00023214"/>
    </source>
</evidence>
<protein>
    <submittedName>
        <fullName evidence="12">Chloride channel protein</fullName>
    </submittedName>
</protein>
<keyword evidence="13" id="KW-1185">Reference proteome</keyword>
<dbReference type="PANTHER" id="PTHR43427:SF6">
    <property type="entry name" value="CHLORIDE CHANNEL PROTEIN CLC-E"/>
    <property type="match status" value="1"/>
</dbReference>
<feature type="transmembrane region" description="Helical" evidence="11">
    <location>
        <begin position="252"/>
        <end position="272"/>
    </location>
</feature>
<feature type="transmembrane region" description="Helical" evidence="11">
    <location>
        <begin position="219"/>
        <end position="240"/>
    </location>
</feature>
<dbReference type="EMBL" id="CP019948">
    <property type="protein sequence ID" value="ARN81357.1"/>
    <property type="molecule type" value="Genomic_DNA"/>
</dbReference>
<feature type="region of interest" description="Disordered" evidence="10">
    <location>
        <begin position="413"/>
        <end position="453"/>
    </location>
</feature>
<dbReference type="PRINTS" id="PR00762">
    <property type="entry name" value="CLCHANNEL"/>
</dbReference>
<sequence>MAALSLASLFVGAGVGLVAASFRLFLDKADHFRNVIVEWAHQYAAGGFALIIVLCATATWIAAWLVRRFAPNAAGSGIPHVENVLNRKASPAPAALLLVKYFGGLLAIGSGQALGREGPSVQMGATIGHLCGGGFGLSWRTRRVLLAAGAGAGLAAAFNAPVAGAVFVLEELVRQFELHIAIAALGASATAIWVCQAILGPAPDFHVEELAFADPETYPLYFLSGAIAGVAGILYCKALLGAMSLAERIDRGAPGLTALLMGALVGALAWFFPALVGGGDPITQNALLGPQPLLALCLVFLLRFGFAVGSYATTAPGGIFAPLLTLGAQLGLLCGEIAKLSFPAFYVQPVGFALVGMAALFTAVVRAPLTGIVLITEMTSDATLLLPMLGASFCAMIAPTLARQAPIYDSLRERALPPRGAQKKPGAGSPIDAGGRPAPAQPRPEHRPRDRSV</sequence>
<dbReference type="InterPro" id="IPR014743">
    <property type="entry name" value="Cl-channel_core"/>
</dbReference>
<evidence type="ECO:0000256" key="2">
    <source>
        <dbReference type="ARBA" id="ARBA00022448"/>
    </source>
</evidence>
<feature type="transmembrane region" description="Helical" evidence="11">
    <location>
        <begin position="319"/>
        <end position="338"/>
    </location>
</feature>
<evidence type="ECO:0000256" key="7">
    <source>
        <dbReference type="ARBA" id="ARBA00023173"/>
    </source>
</evidence>
<accession>A0A1W6MUW0</accession>
<dbReference type="KEGG" id="mbry:B1812_10025"/>
<evidence type="ECO:0000313" key="12">
    <source>
        <dbReference type="EMBL" id="ARN81357.1"/>
    </source>
</evidence>
<keyword evidence="7" id="KW-0869">Chloride channel</keyword>
<dbReference type="PANTHER" id="PTHR43427">
    <property type="entry name" value="CHLORIDE CHANNEL PROTEIN CLC-E"/>
    <property type="match status" value="1"/>
</dbReference>
<dbReference type="GO" id="GO:0034707">
    <property type="term" value="C:chloride channel complex"/>
    <property type="evidence" value="ECO:0007669"/>
    <property type="project" value="UniProtKB-KW"/>
</dbReference>
<evidence type="ECO:0000313" key="13">
    <source>
        <dbReference type="Proteomes" id="UP000193978"/>
    </source>
</evidence>
<keyword evidence="9" id="KW-0407">Ion channel</keyword>
<feature type="transmembrane region" description="Helical" evidence="11">
    <location>
        <begin position="144"/>
        <end position="168"/>
    </location>
</feature>
<feature type="transmembrane region" description="Helical" evidence="11">
    <location>
        <begin position="350"/>
        <end position="375"/>
    </location>
</feature>
<dbReference type="SUPFAM" id="SSF81340">
    <property type="entry name" value="Clc chloride channel"/>
    <property type="match status" value="1"/>
</dbReference>
<evidence type="ECO:0000256" key="1">
    <source>
        <dbReference type="ARBA" id="ARBA00004141"/>
    </source>
</evidence>
<feature type="transmembrane region" description="Helical" evidence="11">
    <location>
        <begin position="43"/>
        <end position="66"/>
    </location>
</feature>
<reference evidence="12 13" key="1">
    <citation type="submission" date="2017-02" db="EMBL/GenBank/DDBJ databases">
        <authorList>
            <person name="Peterson S.W."/>
        </authorList>
    </citation>
    <scope>NUCLEOTIDE SEQUENCE [LARGE SCALE GENOMIC DNA]</scope>
    <source>
        <strain evidence="12 13">S285</strain>
    </source>
</reference>
<dbReference type="InterPro" id="IPR001807">
    <property type="entry name" value="ClC"/>
</dbReference>
<keyword evidence="6 11" id="KW-0472">Membrane</keyword>
<organism evidence="12 13">
    <name type="scientific">Methylocystis bryophila</name>
    <dbReference type="NCBI Taxonomy" id="655015"/>
    <lineage>
        <taxon>Bacteria</taxon>
        <taxon>Pseudomonadati</taxon>
        <taxon>Pseudomonadota</taxon>
        <taxon>Alphaproteobacteria</taxon>
        <taxon>Hyphomicrobiales</taxon>
        <taxon>Methylocystaceae</taxon>
        <taxon>Methylocystis</taxon>
    </lineage>
</organism>
<name>A0A1W6MUW0_9HYPH</name>
<keyword evidence="2" id="KW-0813">Transport</keyword>
<feature type="transmembrane region" description="Helical" evidence="11">
    <location>
        <begin position="180"/>
        <end position="199"/>
    </location>
</feature>
<dbReference type="AlphaFoldDB" id="A0A1W6MUW0"/>
<dbReference type="RefSeq" id="WP_102938079.1">
    <property type="nucleotide sequence ID" value="NZ_AP027149.1"/>
</dbReference>
<feature type="transmembrane region" description="Helical" evidence="11">
    <location>
        <begin position="94"/>
        <end position="114"/>
    </location>
</feature>
<keyword evidence="3 11" id="KW-0812">Transmembrane</keyword>
<evidence type="ECO:0000256" key="6">
    <source>
        <dbReference type="ARBA" id="ARBA00023136"/>
    </source>
</evidence>
<dbReference type="InterPro" id="IPR050368">
    <property type="entry name" value="ClC-type_chloride_channel"/>
</dbReference>
<keyword evidence="5" id="KW-0406">Ion transport</keyword>
<keyword evidence="8" id="KW-0868">Chloride</keyword>
<gene>
    <name evidence="12" type="ORF">B1812_10025</name>
</gene>
<dbReference type="Proteomes" id="UP000193978">
    <property type="component" value="Chromosome"/>
</dbReference>
<dbReference type="Pfam" id="PF00654">
    <property type="entry name" value="Voltage_CLC"/>
    <property type="match status" value="1"/>
</dbReference>
<evidence type="ECO:0000256" key="5">
    <source>
        <dbReference type="ARBA" id="ARBA00023065"/>
    </source>
</evidence>
<evidence type="ECO:0000256" key="11">
    <source>
        <dbReference type="SAM" id="Phobius"/>
    </source>
</evidence>
<evidence type="ECO:0000256" key="10">
    <source>
        <dbReference type="SAM" id="MobiDB-lite"/>
    </source>
</evidence>
<feature type="compositionally biased region" description="Basic and acidic residues" evidence="10">
    <location>
        <begin position="443"/>
        <end position="453"/>
    </location>
</feature>
<feature type="transmembrane region" description="Helical" evidence="11">
    <location>
        <begin position="292"/>
        <end position="312"/>
    </location>
</feature>
<dbReference type="GO" id="GO:0005254">
    <property type="term" value="F:chloride channel activity"/>
    <property type="evidence" value="ECO:0007669"/>
    <property type="project" value="UniProtKB-KW"/>
</dbReference>
<comment type="subcellular location">
    <subcellularLocation>
        <location evidence="1">Membrane</location>
        <topology evidence="1">Multi-pass membrane protein</topology>
    </subcellularLocation>
</comment>
<feature type="transmembrane region" description="Helical" evidence="11">
    <location>
        <begin position="382"/>
        <end position="402"/>
    </location>
</feature>
<dbReference type="NCBIfam" id="NF003640">
    <property type="entry name" value="PRK05277.1"/>
    <property type="match status" value="1"/>
</dbReference>
<evidence type="ECO:0000256" key="3">
    <source>
        <dbReference type="ARBA" id="ARBA00022692"/>
    </source>
</evidence>
<proteinExistence type="predicted"/>
<dbReference type="CDD" id="cd01031">
    <property type="entry name" value="EriC"/>
    <property type="match status" value="1"/>
</dbReference>